<feature type="transmembrane region" description="Helical" evidence="1">
    <location>
        <begin position="149"/>
        <end position="167"/>
    </location>
</feature>
<gene>
    <name evidence="2" type="ORF">UFOPK2761_01252</name>
</gene>
<protein>
    <submittedName>
        <fullName evidence="2">Unannotated protein</fullName>
    </submittedName>
</protein>
<dbReference type="AlphaFoldDB" id="A0A6J6T1A4"/>
<keyword evidence="1" id="KW-0812">Transmembrane</keyword>
<feature type="transmembrane region" description="Helical" evidence="1">
    <location>
        <begin position="126"/>
        <end position="143"/>
    </location>
</feature>
<dbReference type="EMBL" id="CAEZYQ010000008">
    <property type="protein sequence ID" value="CAB4740725.1"/>
    <property type="molecule type" value="Genomic_DNA"/>
</dbReference>
<organism evidence="2">
    <name type="scientific">freshwater metagenome</name>
    <dbReference type="NCBI Taxonomy" id="449393"/>
    <lineage>
        <taxon>unclassified sequences</taxon>
        <taxon>metagenomes</taxon>
        <taxon>ecological metagenomes</taxon>
    </lineage>
</organism>
<sequence>MALPDFLPGRSECLPNRKAIATLSIMETSRTHDGREREAALQQLQDIERAQAATWLDHPATPWWWAPYFAVWSGALVLSVGYLPGWGSALGNLALVAASAFLIGYQRRHRGTWPTGDVPQELHRPLWMLLVGAVAVMAAATALGFLVSVWVSAVVTGVLAGLLVWRYERDYARAAERARRRLG</sequence>
<reference evidence="2" key="1">
    <citation type="submission" date="2020-05" db="EMBL/GenBank/DDBJ databases">
        <authorList>
            <person name="Chiriac C."/>
            <person name="Salcher M."/>
            <person name="Ghai R."/>
            <person name="Kavagutti S V."/>
        </authorList>
    </citation>
    <scope>NUCLEOTIDE SEQUENCE</scope>
</reference>
<evidence type="ECO:0000313" key="2">
    <source>
        <dbReference type="EMBL" id="CAB4740725.1"/>
    </source>
</evidence>
<keyword evidence="1" id="KW-0472">Membrane</keyword>
<evidence type="ECO:0000256" key="1">
    <source>
        <dbReference type="SAM" id="Phobius"/>
    </source>
</evidence>
<name>A0A6J6T1A4_9ZZZZ</name>
<accession>A0A6J6T1A4</accession>
<proteinExistence type="predicted"/>
<feature type="transmembrane region" description="Helical" evidence="1">
    <location>
        <begin position="89"/>
        <end position="105"/>
    </location>
</feature>
<keyword evidence="1" id="KW-1133">Transmembrane helix</keyword>